<protein>
    <submittedName>
        <fullName evidence="2">Uncharacterized protein</fullName>
    </submittedName>
</protein>
<dbReference type="Proteomes" id="UP000729402">
    <property type="component" value="Unassembled WGS sequence"/>
</dbReference>
<evidence type="ECO:0000313" key="2">
    <source>
        <dbReference type="EMBL" id="KAG8050351.1"/>
    </source>
</evidence>
<evidence type="ECO:0000256" key="1">
    <source>
        <dbReference type="SAM" id="MobiDB-lite"/>
    </source>
</evidence>
<name>A0A8J5RAX1_ZIZPA</name>
<keyword evidence="3" id="KW-1185">Reference proteome</keyword>
<dbReference type="AlphaFoldDB" id="A0A8J5RAX1"/>
<dbReference type="EMBL" id="JAAALK010000289">
    <property type="protein sequence ID" value="KAG8050351.1"/>
    <property type="molecule type" value="Genomic_DNA"/>
</dbReference>
<comment type="caution">
    <text evidence="2">The sequence shown here is derived from an EMBL/GenBank/DDBJ whole genome shotgun (WGS) entry which is preliminary data.</text>
</comment>
<evidence type="ECO:0000313" key="3">
    <source>
        <dbReference type="Proteomes" id="UP000729402"/>
    </source>
</evidence>
<organism evidence="2 3">
    <name type="scientific">Zizania palustris</name>
    <name type="common">Northern wild rice</name>
    <dbReference type="NCBI Taxonomy" id="103762"/>
    <lineage>
        <taxon>Eukaryota</taxon>
        <taxon>Viridiplantae</taxon>
        <taxon>Streptophyta</taxon>
        <taxon>Embryophyta</taxon>
        <taxon>Tracheophyta</taxon>
        <taxon>Spermatophyta</taxon>
        <taxon>Magnoliopsida</taxon>
        <taxon>Liliopsida</taxon>
        <taxon>Poales</taxon>
        <taxon>Poaceae</taxon>
        <taxon>BOP clade</taxon>
        <taxon>Oryzoideae</taxon>
        <taxon>Oryzeae</taxon>
        <taxon>Zizaniinae</taxon>
        <taxon>Zizania</taxon>
    </lineage>
</organism>
<feature type="region of interest" description="Disordered" evidence="1">
    <location>
        <begin position="73"/>
        <end position="102"/>
    </location>
</feature>
<reference evidence="2" key="2">
    <citation type="submission" date="2021-02" db="EMBL/GenBank/DDBJ databases">
        <authorList>
            <person name="Kimball J.A."/>
            <person name="Haas M.W."/>
            <person name="Macchietto M."/>
            <person name="Kono T."/>
            <person name="Duquette J."/>
            <person name="Shao M."/>
        </authorList>
    </citation>
    <scope>NUCLEOTIDE SEQUENCE</scope>
    <source>
        <tissue evidence="2">Fresh leaf tissue</tissue>
    </source>
</reference>
<reference evidence="2" key="1">
    <citation type="journal article" date="2021" name="bioRxiv">
        <title>Whole Genome Assembly and Annotation of Northern Wild Rice, Zizania palustris L., Supports a Whole Genome Duplication in the Zizania Genus.</title>
        <authorList>
            <person name="Haas M."/>
            <person name="Kono T."/>
            <person name="Macchietto M."/>
            <person name="Millas R."/>
            <person name="McGilp L."/>
            <person name="Shao M."/>
            <person name="Duquette J."/>
            <person name="Hirsch C.N."/>
            <person name="Kimball J."/>
        </authorList>
    </citation>
    <scope>NUCLEOTIDE SEQUENCE</scope>
    <source>
        <tissue evidence="2">Fresh leaf tissue</tissue>
    </source>
</reference>
<feature type="compositionally biased region" description="Basic residues" evidence="1">
    <location>
        <begin position="84"/>
        <end position="102"/>
    </location>
</feature>
<sequence length="102" mass="10906">MAAAFPSGLRRVAPHSLAPFPTGASAAAFLASSTSSRTSQALRPAVLLSLLPGHKQAGKRRAPPAVQWLAAVAGAADQPPRGSLNHRCRRRRRESWRPRAHQ</sequence>
<gene>
    <name evidence="2" type="ORF">GUJ93_ZPchr0009g1703</name>
</gene>
<accession>A0A8J5RAX1</accession>
<proteinExistence type="predicted"/>